<dbReference type="Gene3D" id="3.30.530.20">
    <property type="match status" value="1"/>
</dbReference>
<geneLocation type="plasmid" evidence="1 2">
    <name>p1</name>
</geneLocation>
<dbReference type="SUPFAM" id="SSF55961">
    <property type="entry name" value="Bet v1-like"/>
    <property type="match status" value="1"/>
</dbReference>
<dbReference type="RefSeq" id="WP_203020620.1">
    <property type="nucleotide sequence ID" value="NZ_CP032406.1"/>
</dbReference>
<dbReference type="InterPro" id="IPR010419">
    <property type="entry name" value="CO_DH_gsu"/>
</dbReference>
<dbReference type="Pfam" id="PF06240">
    <property type="entry name" value="COXG"/>
    <property type="match status" value="1"/>
</dbReference>
<protein>
    <submittedName>
        <fullName evidence="1">Carbon monoxide dehydrogenase</fullName>
    </submittedName>
</protein>
<dbReference type="InterPro" id="IPR023393">
    <property type="entry name" value="START-like_dom_sf"/>
</dbReference>
<dbReference type="PANTHER" id="PTHR38588:SF1">
    <property type="entry name" value="BLL0334 PROTEIN"/>
    <property type="match status" value="1"/>
</dbReference>
<organism evidence="1 2">
    <name type="scientific">Rhizobium rosettiformans</name>
    <dbReference type="NCBI Taxonomy" id="1368430"/>
    <lineage>
        <taxon>Bacteria</taxon>
        <taxon>Pseudomonadati</taxon>
        <taxon>Pseudomonadota</taxon>
        <taxon>Alphaproteobacteria</taxon>
        <taxon>Hyphomicrobiales</taxon>
        <taxon>Rhizobiaceae</taxon>
        <taxon>Rhizobium/Agrobacterium group</taxon>
        <taxon>Rhizobium</taxon>
    </lineage>
</organism>
<dbReference type="Proteomes" id="UP000596351">
    <property type="component" value="Plasmid p1"/>
</dbReference>
<dbReference type="EMBL" id="CP032406">
    <property type="protein sequence ID" value="QRF54209.1"/>
    <property type="molecule type" value="Genomic_DNA"/>
</dbReference>
<dbReference type="PANTHER" id="PTHR38588">
    <property type="entry name" value="BLL0334 PROTEIN"/>
    <property type="match status" value="1"/>
</dbReference>
<keyword evidence="1" id="KW-0614">Plasmid</keyword>
<sequence length="146" mass="15446">MNLEGSFFVPRPRAQVWALINDPEVLRQAIPGCQTLEAVDDGYTATVTVSIGPVKAKFSGRVQLLDVQAPESYRIAGEGNGGIAGFAKGGANVRLQEQEDGTVVHYAVDASVGGKLAQLGGRLIESTSRKLSQQFFDRISDIAAAA</sequence>
<reference evidence="1 2" key="1">
    <citation type="submission" date="2018-09" db="EMBL/GenBank/DDBJ databases">
        <title>Rhizobium sp. MAE2-X.</title>
        <authorList>
            <person name="Lee Y."/>
            <person name="Jeon C.O."/>
        </authorList>
    </citation>
    <scope>NUCLEOTIDE SEQUENCE [LARGE SCALE GENOMIC DNA]</scope>
    <source>
        <strain evidence="1 2">MAE2-X</strain>
        <plasmid evidence="1 2">p1</plasmid>
    </source>
</reference>
<evidence type="ECO:0000313" key="2">
    <source>
        <dbReference type="Proteomes" id="UP000596351"/>
    </source>
</evidence>
<proteinExistence type="predicted"/>
<dbReference type="CDD" id="cd05018">
    <property type="entry name" value="CoxG"/>
    <property type="match status" value="1"/>
</dbReference>
<evidence type="ECO:0000313" key="1">
    <source>
        <dbReference type="EMBL" id="QRF54209.1"/>
    </source>
</evidence>
<accession>A0ABX7F0V6</accession>
<gene>
    <name evidence="1" type="ORF">D4A92_21975</name>
</gene>
<name>A0ABX7F0V6_9HYPH</name>
<keyword evidence="2" id="KW-1185">Reference proteome</keyword>